<dbReference type="EMBL" id="LHYE01000017">
    <property type="protein sequence ID" value="KXB07079.1"/>
    <property type="molecule type" value="Genomic_DNA"/>
</dbReference>
<evidence type="ECO:0000313" key="3">
    <source>
        <dbReference type="Proteomes" id="UP000070263"/>
    </source>
</evidence>
<accession>A0A133VKX4</accession>
<keyword evidence="1" id="KW-1133">Transmembrane helix</keyword>
<feature type="transmembrane region" description="Helical" evidence="1">
    <location>
        <begin position="12"/>
        <end position="31"/>
    </location>
</feature>
<keyword evidence="1" id="KW-0812">Transmembrane</keyword>
<comment type="caution">
    <text evidence="2">The sequence shown here is derived from an EMBL/GenBank/DDBJ whole genome shotgun (WGS) entry which is preliminary data.</text>
</comment>
<reference evidence="2 3" key="1">
    <citation type="journal article" date="2016" name="Sci. Rep.">
        <title>Metabolic traits of an uncultured archaeal lineage -MSBL1- from brine pools of the Red Sea.</title>
        <authorList>
            <person name="Mwirichia R."/>
            <person name="Alam I."/>
            <person name="Rashid M."/>
            <person name="Vinu M."/>
            <person name="Ba-Alawi W."/>
            <person name="Anthony Kamau A."/>
            <person name="Kamanda Ngugi D."/>
            <person name="Goker M."/>
            <person name="Klenk H.P."/>
            <person name="Bajic V."/>
            <person name="Stingl U."/>
        </authorList>
    </citation>
    <scope>NUCLEOTIDE SEQUENCE [LARGE SCALE GENOMIC DNA]</scope>
    <source>
        <strain evidence="2">SCGC-AAA382A20</strain>
    </source>
</reference>
<proteinExistence type="predicted"/>
<evidence type="ECO:0000256" key="1">
    <source>
        <dbReference type="SAM" id="Phobius"/>
    </source>
</evidence>
<feature type="transmembrane region" description="Helical" evidence="1">
    <location>
        <begin position="51"/>
        <end position="69"/>
    </location>
</feature>
<protein>
    <submittedName>
        <fullName evidence="2">Uncharacterized protein</fullName>
    </submittedName>
</protein>
<name>A0A133VKX4_9EURY</name>
<sequence>MVTSLAAELKGFRFELLLFIAGIIGFIALFSPWARGGKVVILGMKGWQGNMLFVGSWLMVIAALIKYGVFNSETLESMNPWTDTVLGSAGAIVGIIGGVSFLYGIPSPYVPGFGLYLAFIGGALGLFSAIAIYWSEMEEGARGMDGRNRSSSSGGL</sequence>
<organism evidence="2 3">
    <name type="scientific">candidate division MSBL1 archaeon SCGC-AAA382A20</name>
    <dbReference type="NCBI Taxonomy" id="1698280"/>
    <lineage>
        <taxon>Archaea</taxon>
        <taxon>Methanobacteriati</taxon>
        <taxon>Methanobacteriota</taxon>
        <taxon>candidate division MSBL1</taxon>
    </lineage>
</organism>
<gene>
    <name evidence="2" type="ORF">AKJ51_02035</name>
</gene>
<dbReference type="AlphaFoldDB" id="A0A133VKX4"/>
<keyword evidence="3" id="KW-1185">Reference proteome</keyword>
<feature type="transmembrane region" description="Helical" evidence="1">
    <location>
        <begin position="81"/>
        <end position="103"/>
    </location>
</feature>
<evidence type="ECO:0000313" key="2">
    <source>
        <dbReference type="EMBL" id="KXB07079.1"/>
    </source>
</evidence>
<dbReference type="Proteomes" id="UP000070263">
    <property type="component" value="Unassembled WGS sequence"/>
</dbReference>
<keyword evidence="1" id="KW-0472">Membrane</keyword>
<feature type="transmembrane region" description="Helical" evidence="1">
    <location>
        <begin position="115"/>
        <end position="134"/>
    </location>
</feature>